<feature type="transmembrane region" description="Helical" evidence="2">
    <location>
        <begin position="647"/>
        <end position="672"/>
    </location>
</feature>
<dbReference type="Proteomes" id="UP000284403">
    <property type="component" value="Unassembled WGS sequence"/>
</dbReference>
<keyword evidence="2" id="KW-1133">Transmembrane helix</keyword>
<feature type="region of interest" description="Disordered" evidence="1">
    <location>
        <begin position="1"/>
        <end position="42"/>
    </location>
</feature>
<dbReference type="Gene3D" id="1.25.40.20">
    <property type="entry name" value="Ankyrin repeat-containing domain"/>
    <property type="match status" value="1"/>
</dbReference>
<feature type="compositionally biased region" description="Acidic residues" evidence="1">
    <location>
        <begin position="1"/>
        <end position="10"/>
    </location>
</feature>
<feature type="transmembrane region" description="Helical" evidence="2">
    <location>
        <begin position="535"/>
        <end position="556"/>
    </location>
</feature>
<evidence type="ECO:0000256" key="2">
    <source>
        <dbReference type="SAM" id="Phobius"/>
    </source>
</evidence>
<evidence type="ECO:0000313" key="3">
    <source>
        <dbReference type="EMBL" id="RNF03189.1"/>
    </source>
</evidence>
<gene>
    <name evidence="3" type="ORF">Tco025E_08232</name>
</gene>
<keyword evidence="2" id="KW-0812">Transmembrane</keyword>
<feature type="transmembrane region" description="Helical" evidence="2">
    <location>
        <begin position="413"/>
        <end position="439"/>
    </location>
</feature>
<evidence type="ECO:0000313" key="4">
    <source>
        <dbReference type="Proteomes" id="UP000284403"/>
    </source>
</evidence>
<feature type="transmembrane region" description="Helical" evidence="2">
    <location>
        <begin position="359"/>
        <end position="379"/>
    </location>
</feature>
<dbReference type="RefSeq" id="XP_029224796.1">
    <property type="nucleotide sequence ID" value="XM_029375087.1"/>
</dbReference>
<feature type="transmembrane region" description="Helical" evidence="2">
    <location>
        <begin position="505"/>
        <end position="523"/>
    </location>
</feature>
<dbReference type="GeneID" id="40321843"/>
<feature type="transmembrane region" description="Helical" evidence="2">
    <location>
        <begin position="730"/>
        <end position="752"/>
    </location>
</feature>
<dbReference type="InterPro" id="IPR036770">
    <property type="entry name" value="Ankyrin_rpt-contain_sf"/>
</dbReference>
<keyword evidence="2" id="KW-0472">Membrane</keyword>
<dbReference type="OrthoDB" id="243438at2759"/>
<feature type="transmembrane region" description="Helical" evidence="2">
    <location>
        <begin position="562"/>
        <end position="581"/>
    </location>
</feature>
<reference evidence="3 4" key="1">
    <citation type="journal article" date="2018" name="BMC Genomics">
        <title>Genomic comparison of Trypanosoma conorhini and Trypanosoma rangeli to Trypanosoma cruzi strains of high and low virulence.</title>
        <authorList>
            <person name="Bradwell K.R."/>
            <person name="Koparde V.N."/>
            <person name="Matveyev A.V."/>
            <person name="Serrano M.G."/>
            <person name="Alves J.M."/>
            <person name="Parikh H."/>
            <person name="Huang B."/>
            <person name="Lee V."/>
            <person name="Espinosa-Alvarez O."/>
            <person name="Ortiz P.A."/>
            <person name="Costa-Martins A.G."/>
            <person name="Teixeira M.M."/>
            <person name="Buck G.A."/>
        </authorList>
    </citation>
    <scope>NUCLEOTIDE SEQUENCE [LARGE SCALE GENOMIC DNA]</scope>
    <source>
        <strain evidence="3 4">025E</strain>
    </source>
</reference>
<accession>A0A422NCZ9</accession>
<organism evidence="3 4">
    <name type="scientific">Trypanosoma conorhini</name>
    <dbReference type="NCBI Taxonomy" id="83891"/>
    <lineage>
        <taxon>Eukaryota</taxon>
        <taxon>Discoba</taxon>
        <taxon>Euglenozoa</taxon>
        <taxon>Kinetoplastea</taxon>
        <taxon>Metakinetoplastina</taxon>
        <taxon>Trypanosomatida</taxon>
        <taxon>Trypanosomatidae</taxon>
        <taxon>Trypanosoma</taxon>
    </lineage>
</organism>
<comment type="caution">
    <text evidence="3">The sequence shown here is derived from an EMBL/GenBank/DDBJ whole genome shotgun (WGS) entry which is preliminary data.</text>
</comment>
<proteinExistence type="predicted"/>
<protein>
    <submittedName>
        <fullName evidence="3">Uncharacterized protein</fullName>
    </submittedName>
</protein>
<feature type="transmembrane region" description="Helical" evidence="2">
    <location>
        <begin position="482"/>
        <end position="499"/>
    </location>
</feature>
<sequence>MKFEVEAEDDSSGRPPVVNPLDSRKALPNVRPLAPKDSGGSFRVPQGLSGLAKEFKEGLQRKASKLFGWGETPVREPRCPPGMYTVRQFQNNLVRALVAKDTVRFGGLLDKYKECCREGRIVGVPGCTSLSAEHDGGGGESAIRVVVESQRSLVDGVDDFTTGYTMTHLAVASGEQSFVHSCLEFGSAVHSCEDLNGDTALTLALWCQPEVAFAMLDRGREVDVTRVGARGRNLLHSAIPFASEAPPWPRRLEFMRRIVDEDSALASQKDSFGFTPAKWALENAAHFTSKEECMQIVRFLKGVEAANEEEKVRAQAAETTSAGHELVVGSPLRGTTAAASTVHREILFSDRVRLVCEGAFSRLICVALMFCLHFFLYAVDVADRGEEATYRDARWDFWFTVYNSIASSWNGSAFFMGMTHAGCAFGGAIVGACVYRYGFHVLLGRRLMRLQICGAQSAAERKFIRNCFGTYYASIYEGKKRGGYFAMVVGAVLGIYFGTKLYNALLYRFWPGQLSWALILPVLPGVDAVTALRGFWWAALSIDWYIFMFILDIMYQQGSLNIYLPHRTFGAFAAGINRVLLWRKKKKNRKQTQKQAVEKGIATVRMGIYWTLLIIGWTAIGAAFLGFELLYGPTKEVFVEPLIPVTWLGVPVVIACLCMFLECVAVAQEWTWPTFQENPHLFFPGLAVSTHHVYFLLLVVMMQWCLDLRIIQEHVLLMRGQAGGSSTKDIMCLCVAHIPALLGLLLLLLLILRSSLWLERWGSAGRALGLYSEHVCLNPCPLESEEALRLAKREKERFARTFSRSLYCRARMENMREKLRVRDAVKRVGQQLHVTPPPPPEQEEAGPPNSRSGEEAAAAAAARRDSLSEGEFIPLN</sequence>
<dbReference type="SUPFAM" id="SSF48403">
    <property type="entry name" value="Ankyrin repeat"/>
    <property type="match status" value="1"/>
</dbReference>
<keyword evidence="4" id="KW-1185">Reference proteome</keyword>
<dbReference type="AlphaFoldDB" id="A0A422NCZ9"/>
<dbReference type="EMBL" id="MKKU01000735">
    <property type="protein sequence ID" value="RNF03189.1"/>
    <property type="molecule type" value="Genomic_DNA"/>
</dbReference>
<feature type="region of interest" description="Disordered" evidence="1">
    <location>
        <begin position="831"/>
        <end position="876"/>
    </location>
</feature>
<feature type="transmembrane region" description="Helical" evidence="2">
    <location>
        <begin position="602"/>
        <end position="627"/>
    </location>
</feature>
<name>A0A422NCZ9_9TRYP</name>
<evidence type="ECO:0000256" key="1">
    <source>
        <dbReference type="SAM" id="MobiDB-lite"/>
    </source>
</evidence>